<keyword evidence="9 11" id="KW-0131">Cell cycle</keyword>
<evidence type="ECO:0000256" key="7">
    <source>
        <dbReference type="ARBA" id="ARBA00023186"/>
    </source>
</evidence>
<dbReference type="Pfam" id="PF05697">
    <property type="entry name" value="Trigger_N"/>
    <property type="match status" value="1"/>
</dbReference>
<dbReference type="SUPFAM" id="SSF109998">
    <property type="entry name" value="Triger factor/SurA peptide-binding domain-like"/>
    <property type="match status" value="1"/>
</dbReference>
<dbReference type="PROSITE" id="PS50059">
    <property type="entry name" value="FKBP_PPIASE"/>
    <property type="match status" value="1"/>
</dbReference>
<dbReference type="InterPro" id="IPR036611">
    <property type="entry name" value="Trigger_fac_ribosome-bd_sf"/>
</dbReference>
<evidence type="ECO:0000313" key="15">
    <source>
        <dbReference type="EMBL" id="NRQ43955.1"/>
    </source>
</evidence>
<proteinExistence type="inferred from homology"/>
<keyword evidence="8 11" id="KW-0413">Isomerase</keyword>
<dbReference type="InterPro" id="IPR008881">
    <property type="entry name" value="Trigger_fac_ribosome-bd_bac"/>
</dbReference>
<evidence type="ECO:0000313" key="16">
    <source>
        <dbReference type="Proteomes" id="UP000523161"/>
    </source>
</evidence>
<dbReference type="Proteomes" id="UP000523161">
    <property type="component" value="Unassembled WGS sequence"/>
</dbReference>
<dbReference type="NCBIfam" id="TIGR00115">
    <property type="entry name" value="tig"/>
    <property type="match status" value="1"/>
</dbReference>
<dbReference type="GO" id="GO:0005737">
    <property type="term" value="C:cytoplasm"/>
    <property type="evidence" value="ECO:0007669"/>
    <property type="project" value="UniProtKB-SubCell"/>
</dbReference>
<protein>
    <recommendedName>
        <fullName evidence="4 11">Trigger factor</fullName>
        <shortName evidence="11">TF</shortName>
        <ecNumber evidence="3 11">5.2.1.8</ecNumber>
    </recommendedName>
    <alternativeName>
        <fullName evidence="10 11">PPIase</fullName>
    </alternativeName>
</protein>
<dbReference type="GO" id="GO:0051083">
    <property type="term" value="P:'de novo' cotranslational protein folding"/>
    <property type="evidence" value="ECO:0007669"/>
    <property type="project" value="TreeGrafter"/>
</dbReference>
<evidence type="ECO:0000256" key="13">
    <source>
        <dbReference type="RuleBase" id="RU003914"/>
    </source>
</evidence>
<evidence type="ECO:0000256" key="2">
    <source>
        <dbReference type="ARBA" id="ARBA00005464"/>
    </source>
</evidence>
<evidence type="ECO:0000256" key="9">
    <source>
        <dbReference type="ARBA" id="ARBA00023306"/>
    </source>
</evidence>
<dbReference type="PIRSF" id="PIRSF003095">
    <property type="entry name" value="Trigger_factor"/>
    <property type="match status" value="1"/>
</dbReference>
<keyword evidence="16" id="KW-1185">Reference proteome</keyword>
<comment type="catalytic activity">
    <reaction evidence="1 11 12">
        <text>[protein]-peptidylproline (omega=180) = [protein]-peptidylproline (omega=0)</text>
        <dbReference type="Rhea" id="RHEA:16237"/>
        <dbReference type="Rhea" id="RHEA-COMP:10747"/>
        <dbReference type="Rhea" id="RHEA-COMP:10748"/>
        <dbReference type="ChEBI" id="CHEBI:83833"/>
        <dbReference type="ChEBI" id="CHEBI:83834"/>
        <dbReference type="EC" id="5.2.1.8"/>
    </reaction>
</comment>
<evidence type="ECO:0000256" key="12">
    <source>
        <dbReference type="PROSITE-ProRule" id="PRU00277"/>
    </source>
</evidence>
<dbReference type="HAMAP" id="MF_00303">
    <property type="entry name" value="Trigger_factor_Tig"/>
    <property type="match status" value="1"/>
</dbReference>
<dbReference type="InterPro" id="IPR001179">
    <property type="entry name" value="PPIase_FKBP_dom"/>
</dbReference>
<comment type="domain">
    <text evidence="11">Consists of 3 domains; the N-terminus binds the ribosome, the middle domain has PPIase activity, while the C-terminus has intrinsic chaperone activity on its own.</text>
</comment>
<evidence type="ECO:0000256" key="10">
    <source>
        <dbReference type="ARBA" id="ARBA00029986"/>
    </source>
</evidence>
<evidence type="ECO:0000256" key="8">
    <source>
        <dbReference type="ARBA" id="ARBA00023235"/>
    </source>
</evidence>
<sequence length="436" mass="48292">MQVSVETTQGLERQLTITVPADKIDTEVKSRLRDLAKRQRIDGFRPGKAPVSLIQKRYGLAVLQEVAGEQMQRHFYDAIIANKLTPAGSPTFAPGQLEQGKDLEFKATFEVYPEVEVKNLDKVEVNKPVVEIADADLDKMLDTLRKQHAKWEAKKGKAATGDRVIIDFVGSIDGEEFEGGKATNFTLELGQGRMIPGFEDGIVGKKAGEQVTVDVTFPEEYHAENLKGKAASFAVTVNTVEQQVLPELNDEFAALFGLETASIDALKVEVRKNMERELNQNIKAKVKEQVIKGLLANNDVDVPQALIKGEVEVLRKQALQRFGNNVDPKQLPELPASLFEEQAKDRVKVGLLLGEVIKTNELKVDDKKVQALIETVASAYEDPQEVVQYYNSNKELLQSMRNVALEEQAIEVILAGAKVTEQKAAFDEIMNPQAAN</sequence>
<dbReference type="GO" id="GO:0043022">
    <property type="term" value="F:ribosome binding"/>
    <property type="evidence" value="ECO:0007669"/>
    <property type="project" value="TreeGrafter"/>
</dbReference>
<dbReference type="InterPro" id="IPR008880">
    <property type="entry name" value="Trigger_fac_C"/>
</dbReference>
<evidence type="ECO:0000259" key="14">
    <source>
        <dbReference type="PROSITE" id="PS50059"/>
    </source>
</evidence>
<keyword evidence="7 11" id="KW-0143">Chaperone</keyword>
<accession>A0A7Y5AU18</accession>
<gene>
    <name evidence="11 15" type="primary">tig</name>
    <name evidence="15" type="ORF">HRH59_15505</name>
</gene>
<dbReference type="GO" id="GO:0043335">
    <property type="term" value="P:protein unfolding"/>
    <property type="evidence" value="ECO:0007669"/>
    <property type="project" value="TreeGrafter"/>
</dbReference>
<dbReference type="Gene3D" id="3.10.50.40">
    <property type="match status" value="1"/>
</dbReference>
<dbReference type="GO" id="GO:0044183">
    <property type="term" value="F:protein folding chaperone"/>
    <property type="evidence" value="ECO:0007669"/>
    <property type="project" value="TreeGrafter"/>
</dbReference>
<evidence type="ECO:0000256" key="4">
    <source>
        <dbReference type="ARBA" id="ARBA00016902"/>
    </source>
</evidence>
<dbReference type="InterPro" id="IPR037041">
    <property type="entry name" value="Trigger_fac_C_sf"/>
</dbReference>
<dbReference type="GO" id="GO:0015031">
    <property type="term" value="P:protein transport"/>
    <property type="evidence" value="ECO:0007669"/>
    <property type="project" value="UniProtKB-UniRule"/>
</dbReference>
<dbReference type="InterPro" id="IPR005215">
    <property type="entry name" value="Trig_fac"/>
</dbReference>
<keyword evidence="6 11" id="KW-0697">Rotamase</keyword>
<dbReference type="PANTHER" id="PTHR30560:SF3">
    <property type="entry name" value="TRIGGER FACTOR-LIKE PROTEIN TIG, CHLOROPLASTIC"/>
    <property type="match status" value="1"/>
</dbReference>
<evidence type="ECO:0000256" key="3">
    <source>
        <dbReference type="ARBA" id="ARBA00013194"/>
    </source>
</evidence>
<name>A0A7Y5AU18_9GAMM</name>
<dbReference type="InterPro" id="IPR027304">
    <property type="entry name" value="Trigger_fact/SurA_dom_sf"/>
</dbReference>
<evidence type="ECO:0000256" key="1">
    <source>
        <dbReference type="ARBA" id="ARBA00000971"/>
    </source>
</evidence>
<comment type="caution">
    <text evidence="15">The sequence shown here is derived from an EMBL/GenBank/DDBJ whole genome shotgun (WGS) entry which is preliminary data.</text>
</comment>
<reference evidence="15 16" key="1">
    <citation type="submission" date="2020-06" db="EMBL/GenBank/DDBJ databases">
        <title>Rheinheimera sp. nov., a marine bacterium isolated from coastal.</title>
        <authorList>
            <person name="Yu Q."/>
            <person name="Qi Y."/>
            <person name="Pu J."/>
        </authorList>
    </citation>
    <scope>NUCLEOTIDE SEQUENCE [LARGE SCALE GENOMIC DNA]</scope>
    <source>
        <strain evidence="15 16">YQF-2</strain>
    </source>
</reference>
<comment type="subcellular location">
    <subcellularLocation>
        <location evidence="11">Cytoplasm</location>
    </subcellularLocation>
    <text evidence="11">About half TF is bound to the ribosome near the polypeptide exit tunnel while the other half is free in the cytoplasm.</text>
</comment>
<dbReference type="Pfam" id="PF05698">
    <property type="entry name" value="Trigger_C"/>
    <property type="match status" value="1"/>
</dbReference>
<evidence type="ECO:0000256" key="6">
    <source>
        <dbReference type="ARBA" id="ARBA00023110"/>
    </source>
</evidence>
<dbReference type="PANTHER" id="PTHR30560">
    <property type="entry name" value="TRIGGER FACTOR CHAPERONE AND PEPTIDYL-PROLYL CIS/TRANS ISOMERASE"/>
    <property type="match status" value="1"/>
</dbReference>
<evidence type="ECO:0000256" key="5">
    <source>
        <dbReference type="ARBA" id="ARBA00022618"/>
    </source>
</evidence>
<dbReference type="AlphaFoldDB" id="A0A7Y5AU18"/>
<dbReference type="GO" id="GO:0003755">
    <property type="term" value="F:peptidyl-prolyl cis-trans isomerase activity"/>
    <property type="evidence" value="ECO:0007669"/>
    <property type="project" value="UniProtKB-UniRule"/>
</dbReference>
<dbReference type="Gene3D" id="3.30.70.1050">
    <property type="entry name" value="Trigger factor ribosome-binding domain"/>
    <property type="match status" value="1"/>
</dbReference>
<comment type="function">
    <text evidence="11">Involved in protein export. Acts as a chaperone by maintaining the newly synthesized protein in an open conformation. Functions as a peptidyl-prolyl cis-trans isomerase.</text>
</comment>
<keyword evidence="11" id="KW-0963">Cytoplasm</keyword>
<evidence type="ECO:0000256" key="11">
    <source>
        <dbReference type="HAMAP-Rule" id="MF_00303"/>
    </source>
</evidence>
<dbReference type="Pfam" id="PF00254">
    <property type="entry name" value="FKBP_C"/>
    <property type="match status" value="1"/>
</dbReference>
<dbReference type="EMBL" id="JABSOD010000019">
    <property type="protein sequence ID" value="NRQ43955.1"/>
    <property type="molecule type" value="Genomic_DNA"/>
</dbReference>
<dbReference type="InterPro" id="IPR046357">
    <property type="entry name" value="PPIase_dom_sf"/>
</dbReference>
<dbReference type="GO" id="GO:0051301">
    <property type="term" value="P:cell division"/>
    <property type="evidence" value="ECO:0007669"/>
    <property type="project" value="UniProtKB-KW"/>
</dbReference>
<dbReference type="SUPFAM" id="SSF102735">
    <property type="entry name" value="Trigger factor ribosome-binding domain"/>
    <property type="match status" value="1"/>
</dbReference>
<dbReference type="RefSeq" id="WP_173502186.1">
    <property type="nucleotide sequence ID" value="NZ_JABSOD010000019.1"/>
</dbReference>
<dbReference type="FunFam" id="3.10.50.40:FF:000001">
    <property type="entry name" value="Trigger factor"/>
    <property type="match status" value="1"/>
</dbReference>
<dbReference type="EC" id="5.2.1.8" evidence="3 11"/>
<keyword evidence="5 11" id="KW-0132">Cell division</keyword>
<comment type="similarity">
    <text evidence="2 11 13">Belongs to the FKBP-type PPIase family. Tig subfamily.</text>
</comment>
<feature type="domain" description="PPIase FKBP-type" evidence="14">
    <location>
        <begin position="161"/>
        <end position="246"/>
    </location>
</feature>
<dbReference type="Gene3D" id="1.10.3120.10">
    <property type="entry name" value="Trigger factor, C-terminal domain"/>
    <property type="match status" value="1"/>
</dbReference>
<dbReference type="SUPFAM" id="SSF54534">
    <property type="entry name" value="FKBP-like"/>
    <property type="match status" value="1"/>
</dbReference>
<organism evidence="15 16">
    <name type="scientific">Rheinheimera lutimaris</name>
    <dbReference type="NCBI Taxonomy" id="2740584"/>
    <lineage>
        <taxon>Bacteria</taxon>
        <taxon>Pseudomonadati</taxon>
        <taxon>Pseudomonadota</taxon>
        <taxon>Gammaproteobacteria</taxon>
        <taxon>Chromatiales</taxon>
        <taxon>Chromatiaceae</taxon>
        <taxon>Rheinheimera</taxon>
    </lineage>
</organism>